<evidence type="ECO:0000313" key="9">
    <source>
        <dbReference type="EMBL" id="SZX73527.1"/>
    </source>
</evidence>
<evidence type="ECO:0000256" key="4">
    <source>
        <dbReference type="ARBA" id="ARBA00022692"/>
    </source>
</evidence>
<dbReference type="Pfam" id="PF01566">
    <property type="entry name" value="Nramp"/>
    <property type="match status" value="1"/>
</dbReference>
<gene>
    <name evidence="9" type="ORF">BQ4739_LOCUS13789</name>
</gene>
<evidence type="ECO:0000256" key="5">
    <source>
        <dbReference type="ARBA" id="ARBA00022989"/>
    </source>
</evidence>
<dbReference type="STRING" id="3088.A0A383W792"/>
<keyword evidence="4 8" id="KW-0812">Transmembrane</keyword>
<dbReference type="GO" id="GO:0034755">
    <property type="term" value="P:iron ion transmembrane transport"/>
    <property type="evidence" value="ECO:0007669"/>
    <property type="project" value="TreeGrafter"/>
</dbReference>
<evidence type="ECO:0000256" key="6">
    <source>
        <dbReference type="ARBA" id="ARBA00023136"/>
    </source>
</evidence>
<feature type="transmembrane region" description="Helical" evidence="8">
    <location>
        <begin position="408"/>
        <end position="431"/>
    </location>
</feature>
<keyword evidence="3" id="KW-0813">Transport</keyword>
<evidence type="ECO:0000256" key="1">
    <source>
        <dbReference type="ARBA" id="ARBA00004141"/>
    </source>
</evidence>
<dbReference type="GO" id="GO:0005886">
    <property type="term" value="C:plasma membrane"/>
    <property type="evidence" value="ECO:0007669"/>
    <property type="project" value="TreeGrafter"/>
</dbReference>
<dbReference type="InterPro" id="IPR001046">
    <property type="entry name" value="NRAMP_fam"/>
</dbReference>
<dbReference type="GO" id="GO:0015086">
    <property type="term" value="F:cadmium ion transmembrane transporter activity"/>
    <property type="evidence" value="ECO:0007669"/>
    <property type="project" value="TreeGrafter"/>
</dbReference>
<name>A0A383W792_TETOB</name>
<feature type="transmembrane region" description="Helical" evidence="8">
    <location>
        <begin position="338"/>
        <end position="357"/>
    </location>
</feature>
<dbReference type="NCBIfam" id="TIGR01197">
    <property type="entry name" value="nramp"/>
    <property type="match status" value="1"/>
</dbReference>
<evidence type="ECO:0000256" key="8">
    <source>
        <dbReference type="SAM" id="Phobius"/>
    </source>
</evidence>
<feature type="transmembrane region" description="Helical" evidence="8">
    <location>
        <begin position="166"/>
        <end position="185"/>
    </location>
</feature>
<keyword evidence="5 8" id="KW-1133">Transmembrane helix</keyword>
<dbReference type="NCBIfam" id="NF037982">
    <property type="entry name" value="Nramp_1"/>
    <property type="match status" value="1"/>
</dbReference>
<feature type="transmembrane region" description="Helical" evidence="8">
    <location>
        <begin position="296"/>
        <end position="317"/>
    </location>
</feature>
<proteinExistence type="inferred from homology"/>
<sequence length="582" mass="61521">MGLVTQTSAELPLLGAYEVSFSLNRFVKFIGPGLLMSIAYVDPGNLESDLQVGANAGYSLLWVLLWCTILGYVIQMQAAKLGVVTRRHLAEHCRQQFSPVLRYFLWVMAEIAIVGSDIQEVIGSAIALLLLSRGAIPLWAGVLLSVSTSFLLLLVERWGVTKLEALFGVLISVMVCSFAVMFYEAHVPLGAVAEGFLKPSIPRPAIGQAVALVGSLIMPHNIYLHSALVQTRALRHDDEAHKKEALVYYGLESALSLLVSVFINMFVTCVFAAGFYGKALQDIGLENAGQYLGEAYGPAMVYVWALGLLAAGQSSTMTGAYTGQFVMTGYLQLKISPWLRILLTRSVALVPALVVSLLTRNNSDSTALDELNQWLNLLQSVQLPFALIPVLAFNGSEALMGKFKNGRAMTAATVVIAVAVMLINVSGVLAFAEAALSGVGMHVWAVVAVGMALYLLSVGYVFLHSTAAAGLLPASIGWLAEEPGGGSSDAFGGGRFRRVPSRAVTPAGNLLGRSPAGSQEDLQERLLQESGAGEDAEEVVVLEGGEQGLSSLGYGASAAGELEAGGDEEAGGHAAGDSSRQQ</sequence>
<evidence type="ECO:0000256" key="7">
    <source>
        <dbReference type="SAM" id="MobiDB-lite"/>
    </source>
</evidence>
<feature type="transmembrane region" description="Helical" evidence="8">
    <location>
        <begin position="443"/>
        <end position="463"/>
    </location>
</feature>
<keyword evidence="6 8" id="KW-0472">Membrane</keyword>
<feature type="region of interest" description="Disordered" evidence="7">
    <location>
        <begin position="559"/>
        <end position="582"/>
    </location>
</feature>
<evidence type="ECO:0000313" key="10">
    <source>
        <dbReference type="Proteomes" id="UP000256970"/>
    </source>
</evidence>
<comment type="similarity">
    <text evidence="2">Belongs to the NRAMP (TC 2.A.55) family.</text>
</comment>
<organism evidence="9 10">
    <name type="scientific">Tetradesmus obliquus</name>
    <name type="common">Green alga</name>
    <name type="synonym">Acutodesmus obliquus</name>
    <dbReference type="NCBI Taxonomy" id="3088"/>
    <lineage>
        <taxon>Eukaryota</taxon>
        <taxon>Viridiplantae</taxon>
        <taxon>Chlorophyta</taxon>
        <taxon>core chlorophytes</taxon>
        <taxon>Chlorophyceae</taxon>
        <taxon>CS clade</taxon>
        <taxon>Sphaeropleales</taxon>
        <taxon>Scenedesmaceae</taxon>
        <taxon>Tetradesmus</taxon>
    </lineage>
</organism>
<dbReference type="Proteomes" id="UP000256970">
    <property type="component" value="Unassembled WGS sequence"/>
</dbReference>
<comment type="subcellular location">
    <subcellularLocation>
        <location evidence="1">Membrane</location>
        <topology evidence="1">Multi-pass membrane protein</topology>
    </subcellularLocation>
</comment>
<feature type="transmembrane region" description="Helical" evidence="8">
    <location>
        <begin position="377"/>
        <end position="396"/>
    </location>
</feature>
<dbReference type="EMBL" id="FNXT01001193">
    <property type="protein sequence ID" value="SZX73527.1"/>
    <property type="molecule type" value="Genomic_DNA"/>
</dbReference>
<feature type="transmembrane region" description="Helical" evidence="8">
    <location>
        <begin position="136"/>
        <end position="154"/>
    </location>
</feature>
<dbReference type="GO" id="GO:0005384">
    <property type="term" value="F:manganese ion transmembrane transporter activity"/>
    <property type="evidence" value="ECO:0007669"/>
    <property type="project" value="TreeGrafter"/>
</dbReference>
<feature type="transmembrane region" description="Helical" evidence="8">
    <location>
        <begin position="245"/>
        <end position="276"/>
    </location>
</feature>
<dbReference type="PANTHER" id="PTHR11706:SF33">
    <property type="entry name" value="NATURAL RESISTANCE-ASSOCIATED MACROPHAGE PROTEIN 2"/>
    <property type="match status" value="1"/>
</dbReference>
<feature type="transmembrane region" description="Helical" evidence="8">
    <location>
        <begin position="205"/>
        <end position="224"/>
    </location>
</feature>
<evidence type="ECO:0000256" key="3">
    <source>
        <dbReference type="ARBA" id="ARBA00022448"/>
    </source>
</evidence>
<keyword evidence="10" id="KW-1185">Reference proteome</keyword>
<dbReference type="AlphaFoldDB" id="A0A383W792"/>
<dbReference type="PANTHER" id="PTHR11706">
    <property type="entry name" value="SOLUTE CARRIER PROTEIN FAMILY 11 MEMBER"/>
    <property type="match status" value="1"/>
</dbReference>
<reference evidence="9 10" key="1">
    <citation type="submission" date="2016-10" db="EMBL/GenBank/DDBJ databases">
        <authorList>
            <person name="Cai Z."/>
        </authorList>
    </citation>
    <scope>NUCLEOTIDE SEQUENCE [LARGE SCALE GENOMIC DNA]</scope>
</reference>
<evidence type="ECO:0000256" key="2">
    <source>
        <dbReference type="ARBA" id="ARBA00009965"/>
    </source>
</evidence>
<feature type="transmembrane region" description="Helical" evidence="8">
    <location>
        <begin position="60"/>
        <end position="83"/>
    </location>
</feature>
<dbReference type="PRINTS" id="PR00447">
    <property type="entry name" value="NATRESASSCMP"/>
</dbReference>
<feature type="transmembrane region" description="Helical" evidence="8">
    <location>
        <begin position="103"/>
        <end position="130"/>
    </location>
</feature>
<accession>A0A383W792</accession>
<protein>
    <submittedName>
        <fullName evidence="9">Uncharacterized protein</fullName>
    </submittedName>
</protein>